<keyword evidence="2" id="KW-1185">Reference proteome</keyword>
<protein>
    <submittedName>
        <fullName evidence="1">Uncharacterized protein</fullName>
    </submittedName>
</protein>
<evidence type="ECO:0000313" key="1">
    <source>
        <dbReference type="EMBL" id="KAJ8113000.1"/>
    </source>
</evidence>
<dbReference type="EMBL" id="JAPHNI010000282">
    <property type="protein sequence ID" value="KAJ8113000.1"/>
    <property type="molecule type" value="Genomic_DNA"/>
</dbReference>
<name>A0ACC2ICU8_9PLEO</name>
<accession>A0ACC2ICU8</accession>
<proteinExistence type="predicted"/>
<comment type="caution">
    <text evidence="1">The sequence shown here is derived from an EMBL/GenBank/DDBJ whole genome shotgun (WGS) entry which is preliminary data.</text>
</comment>
<reference evidence="1" key="1">
    <citation type="submission" date="2022-11" db="EMBL/GenBank/DDBJ databases">
        <title>Genome Sequence of Boeremia exigua.</title>
        <authorList>
            <person name="Buettner E."/>
        </authorList>
    </citation>
    <scope>NUCLEOTIDE SEQUENCE</scope>
    <source>
        <strain evidence="1">CU02</strain>
    </source>
</reference>
<evidence type="ECO:0000313" key="2">
    <source>
        <dbReference type="Proteomes" id="UP001153331"/>
    </source>
</evidence>
<organism evidence="1 2">
    <name type="scientific">Boeremia exigua</name>
    <dbReference type="NCBI Taxonomy" id="749465"/>
    <lineage>
        <taxon>Eukaryota</taxon>
        <taxon>Fungi</taxon>
        <taxon>Dikarya</taxon>
        <taxon>Ascomycota</taxon>
        <taxon>Pezizomycotina</taxon>
        <taxon>Dothideomycetes</taxon>
        <taxon>Pleosporomycetidae</taxon>
        <taxon>Pleosporales</taxon>
        <taxon>Pleosporineae</taxon>
        <taxon>Didymellaceae</taxon>
        <taxon>Boeremia</taxon>
    </lineage>
</organism>
<sequence length="395" mass="44529">MAVEGAREGQLRRETIMLVPEDPRHQEMTQLHKPQREHHESAPEILPCNPVSPEHLAGPRCNVPTRVPQSVAQVGELLEARCSPCFNMQNPQQRQTFTIGSRPALRLSRLLRTMSTTAPAASTLPEAPWKQLFSKHLGEMKPPQFVLGTLDKSPEGSPVEYVPRVRYCIFRGFWAELPENKHNDAERNPELYHSDCPTFTTDVRMEKVGQIFRTSAGHAERDDQVQGSGGGGPVEAVWWVEGETQTQWRVAGKAYVIADDIEGSEESSGVRTVKSEVGKRMRALKEGGENEWSWQRELTGFFGNQSPAIKGSFKNPPPGQPVTAPFDKERLQLGSKADDLHDEVARKNFRLVVIVPDVVEQTDLSDPEKGRRFRYTWDGETARHNAGWRTEELWP</sequence>
<gene>
    <name evidence="1" type="ORF">OPT61_g4767</name>
</gene>
<dbReference type="Proteomes" id="UP001153331">
    <property type="component" value="Unassembled WGS sequence"/>
</dbReference>